<dbReference type="InterPro" id="IPR036875">
    <property type="entry name" value="Znf_CCHC_sf"/>
</dbReference>
<name>A0A060S2Y9_PYCCI</name>
<evidence type="ECO:0000256" key="2">
    <source>
        <dbReference type="PROSITE-ProRule" id="PRU00047"/>
    </source>
</evidence>
<protein>
    <recommendedName>
        <fullName evidence="3">CCHC-type domain-containing protein</fullName>
    </recommendedName>
</protein>
<dbReference type="GO" id="GO:0003676">
    <property type="term" value="F:nucleic acid binding"/>
    <property type="evidence" value="ECO:0007669"/>
    <property type="project" value="InterPro"/>
</dbReference>
<proteinExistence type="predicted"/>
<evidence type="ECO:0000256" key="1">
    <source>
        <dbReference type="ARBA" id="ARBA00022664"/>
    </source>
</evidence>
<reference evidence="4" key="1">
    <citation type="submission" date="2014-01" db="EMBL/GenBank/DDBJ databases">
        <title>The genome of the white-rot fungus Pycnoporus cinnabarinus: a basidiomycete model with a versatile arsenal for lignocellulosic biomass breakdown.</title>
        <authorList>
            <person name="Levasseur A."/>
            <person name="Lomascolo A."/>
            <person name="Ruiz-Duenas F.J."/>
            <person name="Uzan E."/>
            <person name="Piumi F."/>
            <person name="Kues U."/>
            <person name="Ram A.F.J."/>
            <person name="Murat C."/>
            <person name="Haon M."/>
            <person name="Benoit I."/>
            <person name="Arfi Y."/>
            <person name="Chevret D."/>
            <person name="Drula E."/>
            <person name="Kwon M.J."/>
            <person name="Gouret P."/>
            <person name="Lesage-Meessen L."/>
            <person name="Lombard V."/>
            <person name="Mariette J."/>
            <person name="Noirot C."/>
            <person name="Park J."/>
            <person name="Patyshakuliyeva A."/>
            <person name="Wieneger R.A.B."/>
            <person name="Wosten H.A.B."/>
            <person name="Martin F."/>
            <person name="Coutinho P.M."/>
            <person name="de Vries R."/>
            <person name="Martinez A.T."/>
            <person name="Klopp C."/>
            <person name="Pontarotti P."/>
            <person name="Henrissat B."/>
            <person name="Record E."/>
        </authorList>
    </citation>
    <scope>NUCLEOTIDE SEQUENCE [LARGE SCALE GENOMIC DNA]</scope>
    <source>
        <strain evidence="4">BRFM137</strain>
    </source>
</reference>
<dbReference type="AlphaFoldDB" id="A0A060S2Y9"/>
<keyword evidence="1" id="KW-0507">mRNA processing</keyword>
<dbReference type="STRING" id="5643.A0A060S2Y9"/>
<keyword evidence="2" id="KW-0862">Zinc</keyword>
<dbReference type="Pfam" id="PF00098">
    <property type="entry name" value="zf-CCHC"/>
    <property type="match status" value="1"/>
</dbReference>
<dbReference type="PANTHER" id="PTHR47481">
    <property type="match status" value="1"/>
</dbReference>
<dbReference type="OrthoDB" id="2802833at2759"/>
<dbReference type="PANTHER" id="PTHR47481:SF7">
    <property type="entry name" value="CCHC-TYPE DOMAIN-CONTAINING PROTEIN"/>
    <property type="match status" value="1"/>
</dbReference>
<comment type="caution">
    <text evidence="4">The sequence shown here is derived from an EMBL/GenBank/DDBJ whole genome shotgun (WGS) entry which is preliminary data.</text>
</comment>
<evidence type="ECO:0000313" key="5">
    <source>
        <dbReference type="Proteomes" id="UP000029665"/>
    </source>
</evidence>
<gene>
    <name evidence="4" type="ORF">BN946_scf184989.g18</name>
</gene>
<dbReference type="Pfam" id="PF14223">
    <property type="entry name" value="Retrotran_gag_2"/>
    <property type="match status" value="1"/>
</dbReference>
<dbReference type="OMA" id="HYRDECK"/>
<dbReference type="SMART" id="SM00343">
    <property type="entry name" value="ZnF_C2HC"/>
    <property type="match status" value="1"/>
</dbReference>
<dbReference type="Proteomes" id="UP000029665">
    <property type="component" value="Unassembled WGS sequence"/>
</dbReference>
<keyword evidence="2" id="KW-0863">Zinc-finger</keyword>
<evidence type="ECO:0000313" key="4">
    <source>
        <dbReference type="EMBL" id="CDO68752.1"/>
    </source>
</evidence>
<accession>A0A060S2Y9</accession>
<keyword evidence="5" id="KW-1185">Reference proteome</keyword>
<feature type="domain" description="CCHC-type" evidence="3">
    <location>
        <begin position="223"/>
        <end position="239"/>
    </location>
</feature>
<dbReference type="HOGENOM" id="CLU_037256_0_0_1"/>
<dbReference type="InterPro" id="IPR001878">
    <property type="entry name" value="Znf_CCHC"/>
</dbReference>
<sequence>MAGDPTGSLIASIPKLNAHNYQDWKFAVQMVMRRAGCYGVATGTEERPTTRDKQERWDLQAENALTIIGLSIEPDQYEYIRDARTGPAAWAALRAVYEKNSRANRIALKREFYTTRHDPNAPIREYTNRVTALANRLKAIGVTLKDEDIVDVLIFNLDPSWASIASSLSALPGDLKLADVIGALVDEEARRAPETAIPGPTEDTALYTRSRRSRAANAPQRVKCYVCGKPGHISHDCPKRQDQAHVADDSDPDPDVNLLAMGTVW</sequence>
<keyword evidence="2" id="KW-0479">Metal-binding</keyword>
<dbReference type="GO" id="GO:0006397">
    <property type="term" value="P:mRNA processing"/>
    <property type="evidence" value="ECO:0007669"/>
    <property type="project" value="UniProtKB-KW"/>
</dbReference>
<dbReference type="Gene3D" id="4.10.60.10">
    <property type="entry name" value="Zinc finger, CCHC-type"/>
    <property type="match status" value="1"/>
</dbReference>
<dbReference type="SUPFAM" id="SSF57756">
    <property type="entry name" value="Retrovirus zinc finger-like domains"/>
    <property type="match status" value="1"/>
</dbReference>
<dbReference type="GO" id="GO:0008270">
    <property type="term" value="F:zinc ion binding"/>
    <property type="evidence" value="ECO:0007669"/>
    <property type="project" value="UniProtKB-KW"/>
</dbReference>
<dbReference type="EMBL" id="CCBP010000025">
    <property type="protein sequence ID" value="CDO68752.1"/>
    <property type="molecule type" value="Genomic_DNA"/>
</dbReference>
<organism evidence="4 5">
    <name type="scientific">Pycnoporus cinnabarinus</name>
    <name type="common">Cinnabar-red polypore</name>
    <name type="synonym">Trametes cinnabarina</name>
    <dbReference type="NCBI Taxonomy" id="5643"/>
    <lineage>
        <taxon>Eukaryota</taxon>
        <taxon>Fungi</taxon>
        <taxon>Dikarya</taxon>
        <taxon>Basidiomycota</taxon>
        <taxon>Agaricomycotina</taxon>
        <taxon>Agaricomycetes</taxon>
        <taxon>Polyporales</taxon>
        <taxon>Polyporaceae</taxon>
        <taxon>Trametes</taxon>
    </lineage>
</organism>
<evidence type="ECO:0000259" key="3">
    <source>
        <dbReference type="PROSITE" id="PS50158"/>
    </source>
</evidence>
<dbReference type="PROSITE" id="PS50158">
    <property type="entry name" value="ZF_CCHC"/>
    <property type="match status" value="1"/>
</dbReference>